<reference evidence="2 3" key="1">
    <citation type="journal article" date="2023" name="Hortic Res">
        <title>The complete reference genome for grapevine (Vitis vinifera L.) genetics and breeding.</title>
        <authorList>
            <person name="Shi X."/>
            <person name="Cao S."/>
            <person name="Wang X."/>
            <person name="Huang S."/>
            <person name="Wang Y."/>
            <person name="Liu Z."/>
            <person name="Liu W."/>
            <person name="Leng X."/>
            <person name="Peng Y."/>
            <person name="Wang N."/>
            <person name="Wang Y."/>
            <person name="Ma Z."/>
            <person name="Xu X."/>
            <person name="Zhang F."/>
            <person name="Xue H."/>
            <person name="Zhong H."/>
            <person name="Wang Y."/>
            <person name="Zhang K."/>
            <person name="Velt A."/>
            <person name="Avia K."/>
            <person name="Holtgrawe D."/>
            <person name="Grimplet J."/>
            <person name="Matus J.T."/>
            <person name="Ware D."/>
            <person name="Wu X."/>
            <person name="Wang H."/>
            <person name="Liu C."/>
            <person name="Fang Y."/>
            <person name="Rustenholz C."/>
            <person name="Cheng Z."/>
            <person name="Xiao H."/>
            <person name="Zhou Y."/>
        </authorList>
    </citation>
    <scope>NUCLEOTIDE SEQUENCE [LARGE SCALE GENOMIC DNA]</scope>
    <source>
        <strain evidence="3">cv. Pinot noir / PN40024</strain>
        <tissue evidence="2">Leaf</tissue>
    </source>
</reference>
<dbReference type="PANTHER" id="PTHR46371">
    <property type="entry name" value="OS04G0464100 PROTEIN"/>
    <property type="match status" value="1"/>
</dbReference>
<keyword evidence="3" id="KW-1185">Reference proteome</keyword>
<dbReference type="EMBL" id="CP126659">
    <property type="protein sequence ID" value="WJZ99785.1"/>
    <property type="molecule type" value="Genomic_DNA"/>
</dbReference>
<name>A0ABY9CZW3_VITVI</name>
<dbReference type="Proteomes" id="UP001227230">
    <property type="component" value="Chromosome 12"/>
</dbReference>
<proteinExistence type="predicted"/>
<evidence type="ECO:0000313" key="2">
    <source>
        <dbReference type="EMBL" id="WJZ99785.1"/>
    </source>
</evidence>
<dbReference type="InterPro" id="IPR044296">
    <property type="entry name" value="HIPP46"/>
</dbReference>
<accession>A0ABY9CZW3</accession>
<feature type="region of interest" description="Disordered" evidence="1">
    <location>
        <begin position="73"/>
        <end position="94"/>
    </location>
</feature>
<protein>
    <recommendedName>
        <fullName evidence="4">Heavy metal-associated isoprenylated plant protein 16</fullName>
    </recommendedName>
</protein>
<gene>
    <name evidence="2" type="ORF">VitviT2T_018201</name>
</gene>
<feature type="compositionally biased region" description="Basic and acidic residues" evidence="1">
    <location>
        <begin position="74"/>
        <end position="92"/>
    </location>
</feature>
<evidence type="ECO:0000313" key="3">
    <source>
        <dbReference type="Proteomes" id="UP001227230"/>
    </source>
</evidence>
<dbReference type="Gene3D" id="3.30.70.100">
    <property type="match status" value="1"/>
</dbReference>
<evidence type="ECO:0000256" key="1">
    <source>
        <dbReference type="SAM" id="MobiDB-lite"/>
    </source>
</evidence>
<evidence type="ECO:0008006" key="4">
    <source>
        <dbReference type="Google" id="ProtNLM"/>
    </source>
</evidence>
<organism evidence="2 3">
    <name type="scientific">Vitis vinifera</name>
    <name type="common">Grape</name>
    <dbReference type="NCBI Taxonomy" id="29760"/>
    <lineage>
        <taxon>Eukaryota</taxon>
        <taxon>Viridiplantae</taxon>
        <taxon>Streptophyta</taxon>
        <taxon>Embryophyta</taxon>
        <taxon>Tracheophyta</taxon>
        <taxon>Spermatophyta</taxon>
        <taxon>Magnoliopsida</taxon>
        <taxon>eudicotyledons</taxon>
        <taxon>Gunneridae</taxon>
        <taxon>Pentapetalae</taxon>
        <taxon>rosids</taxon>
        <taxon>Vitales</taxon>
        <taxon>Vitaceae</taxon>
        <taxon>Viteae</taxon>
        <taxon>Vitis</taxon>
    </lineage>
</organism>
<sequence length="127" mass="14242">MKQKVVIKVAMNGQKSRTKALKIAVGVSGVESAALKGQEKDEIEVTGEEIDVVALTFLLRKNVGNAEVVSVGAAEKKEQKKEEKKEEQKNEPTVHAWHSYPYEIGVTHYPIYHYPEYTDRPDSCPIM</sequence>